<feature type="transmembrane region" description="Helical" evidence="2">
    <location>
        <begin position="133"/>
        <end position="156"/>
    </location>
</feature>
<evidence type="ECO:0000256" key="1">
    <source>
        <dbReference type="SAM" id="MobiDB-lite"/>
    </source>
</evidence>
<sequence length="380" mass="41404">MEDEIPGVDDLFGGDNPAPSQPISEESTPITESIPEPNIQPADAEFMGEKGGVVTGRGRMEAAFGTGDGDEIATAQVAQVASEVQTGTIFHQVYRPWRGKLNSRWVRNWSILRYHIYGLFSKGHKPWPMMTKLVIFGVLIASIGDLLMLTVGAATGVEAIERLAGVSRGNLYGHVLSFWFRNACTYPIVTALIIGGMISEDRRNGTSALYFSRPVNRRDYAAMKFLSVAIILSVVVLFTLSAYYLGAILVGGEGWSYVMDTGLLFLGAFIAGTLLVFTYTSIGLALSSVSSGKFFPAVAFIGLILGTKMVAFLIWALFDSSAIYLISPYDNLAHVGQWMLGLNHTYEHPASWSLVMLITMNAISLYILSARVSSLEVTRE</sequence>
<feature type="region of interest" description="Disordered" evidence="1">
    <location>
        <begin position="1"/>
        <end position="43"/>
    </location>
</feature>
<accession>A0A075G868</accession>
<dbReference type="EMBL" id="KF900566">
    <property type="protein sequence ID" value="AIE99554.1"/>
    <property type="molecule type" value="Genomic_DNA"/>
</dbReference>
<keyword evidence="2" id="KW-0812">Transmembrane</keyword>
<protein>
    <submittedName>
        <fullName evidence="3">Uncharacterized protein</fullName>
    </submittedName>
</protein>
<dbReference type="GO" id="GO:0140359">
    <property type="term" value="F:ABC-type transporter activity"/>
    <property type="evidence" value="ECO:0007669"/>
    <property type="project" value="InterPro"/>
</dbReference>
<dbReference type="AlphaFoldDB" id="A0A075G868"/>
<feature type="compositionally biased region" description="Polar residues" evidence="1">
    <location>
        <begin position="21"/>
        <end position="31"/>
    </location>
</feature>
<keyword evidence="2" id="KW-0472">Membrane</keyword>
<organism evidence="3">
    <name type="scientific">uncultured marine group II/III euryarchaeote KM3_113_E08</name>
    <dbReference type="NCBI Taxonomy" id="1457853"/>
    <lineage>
        <taxon>Archaea</taxon>
        <taxon>Methanobacteriati</taxon>
        <taxon>Methanobacteriota</taxon>
        <taxon>environmental samples</taxon>
    </lineage>
</organism>
<feature type="transmembrane region" description="Helical" evidence="2">
    <location>
        <begin position="220"/>
        <end position="244"/>
    </location>
</feature>
<feature type="transmembrane region" description="Helical" evidence="2">
    <location>
        <begin position="298"/>
        <end position="318"/>
    </location>
</feature>
<feature type="transmembrane region" description="Helical" evidence="2">
    <location>
        <begin position="350"/>
        <end position="369"/>
    </location>
</feature>
<dbReference type="GO" id="GO:0005886">
    <property type="term" value="C:plasma membrane"/>
    <property type="evidence" value="ECO:0007669"/>
    <property type="project" value="UniProtKB-SubCell"/>
</dbReference>
<evidence type="ECO:0000256" key="2">
    <source>
        <dbReference type="SAM" id="Phobius"/>
    </source>
</evidence>
<feature type="transmembrane region" description="Helical" evidence="2">
    <location>
        <begin position="264"/>
        <end position="286"/>
    </location>
</feature>
<feature type="transmembrane region" description="Helical" evidence="2">
    <location>
        <begin position="176"/>
        <end position="199"/>
    </location>
</feature>
<reference evidence="3" key="1">
    <citation type="journal article" date="2014" name="Genome Biol. Evol.">
        <title>Pangenome evidence for extensive interdomain horizontal transfer affecting lineage core and shell genes in uncultured planktonic thaumarchaeota and euryarchaeota.</title>
        <authorList>
            <person name="Deschamps P."/>
            <person name="Zivanovic Y."/>
            <person name="Moreira D."/>
            <person name="Rodriguez-Valera F."/>
            <person name="Lopez-Garcia P."/>
        </authorList>
    </citation>
    <scope>NUCLEOTIDE SEQUENCE</scope>
</reference>
<proteinExistence type="predicted"/>
<name>A0A075G868_9EURY</name>
<dbReference type="Pfam" id="PF12679">
    <property type="entry name" value="ABC2_membrane_2"/>
    <property type="match status" value="1"/>
</dbReference>
<keyword evidence="2" id="KW-1133">Transmembrane helix</keyword>
<evidence type="ECO:0000313" key="3">
    <source>
        <dbReference type="EMBL" id="AIE99554.1"/>
    </source>
</evidence>